<feature type="domain" description="DUF2264" evidence="1">
    <location>
        <begin position="15"/>
        <end position="83"/>
    </location>
</feature>
<evidence type="ECO:0000313" key="2">
    <source>
        <dbReference type="EMBL" id="SDB14825.1"/>
    </source>
</evidence>
<dbReference type="OrthoDB" id="9813465at2"/>
<dbReference type="Pfam" id="PF10022">
    <property type="entry name" value="DUF2264"/>
    <property type="match status" value="1"/>
</dbReference>
<keyword evidence="3" id="KW-1185">Reference proteome</keyword>
<dbReference type="AlphaFoldDB" id="A0A1G6B2K7"/>
<dbReference type="InterPro" id="IPR049349">
    <property type="entry name" value="DUF2264_N"/>
</dbReference>
<name>A0A1G6B2K7_9BACT</name>
<reference evidence="2 3" key="1">
    <citation type="submission" date="2016-10" db="EMBL/GenBank/DDBJ databases">
        <authorList>
            <person name="de Groot N.N."/>
        </authorList>
    </citation>
    <scope>NUCLEOTIDE SEQUENCE [LARGE SCALE GENOMIC DNA]</scope>
    <source>
        <strain evidence="2 3">ASO4-2</strain>
    </source>
</reference>
<gene>
    <name evidence="2" type="ORF">SAMN05660653_00747</name>
</gene>
<accession>A0A1G6B2K7</accession>
<dbReference type="EMBL" id="FMXO01000003">
    <property type="protein sequence ID" value="SDB14825.1"/>
    <property type="molecule type" value="Genomic_DNA"/>
</dbReference>
<evidence type="ECO:0000259" key="1">
    <source>
        <dbReference type="Pfam" id="PF10022"/>
    </source>
</evidence>
<dbReference type="RefSeq" id="WP_139162905.1">
    <property type="nucleotide sequence ID" value="NZ_FMXO01000003.1"/>
</dbReference>
<sequence>MHRHTGATCQAKAIKRIVEAADIALALWLFRDSVWEGLTMHQRKADVDWLSLVDGRPGLDNIWHLFFVLIDRVITALGYPSQIRGVREHF</sequence>
<dbReference type="Proteomes" id="UP000198771">
    <property type="component" value="Unassembled WGS sequence"/>
</dbReference>
<protein>
    <recommendedName>
        <fullName evidence="1">DUF2264 domain-containing protein</fullName>
    </recommendedName>
</protein>
<proteinExistence type="predicted"/>
<evidence type="ECO:0000313" key="3">
    <source>
        <dbReference type="Proteomes" id="UP000198771"/>
    </source>
</evidence>
<organism evidence="2 3">
    <name type="scientific">Desulfonatronum thiosulfatophilum</name>
    <dbReference type="NCBI Taxonomy" id="617002"/>
    <lineage>
        <taxon>Bacteria</taxon>
        <taxon>Pseudomonadati</taxon>
        <taxon>Thermodesulfobacteriota</taxon>
        <taxon>Desulfovibrionia</taxon>
        <taxon>Desulfovibrionales</taxon>
        <taxon>Desulfonatronaceae</taxon>
        <taxon>Desulfonatronum</taxon>
    </lineage>
</organism>